<feature type="compositionally biased region" description="Polar residues" evidence="1">
    <location>
        <begin position="632"/>
        <end position="667"/>
    </location>
</feature>
<name>A0AA35XBE9_GEOBA</name>
<dbReference type="EMBL" id="CASHTH010003461">
    <property type="protein sequence ID" value="CAI8045265.1"/>
    <property type="molecule type" value="Genomic_DNA"/>
</dbReference>
<keyword evidence="4" id="KW-1185">Reference proteome</keyword>
<feature type="compositionally biased region" description="Low complexity" evidence="1">
    <location>
        <begin position="779"/>
        <end position="792"/>
    </location>
</feature>
<feature type="compositionally biased region" description="Polar residues" evidence="1">
    <location>
        <begin position="534"/>
        <end position="543"/>
    </location>
</feature>
<sequence length="895" mass="97168">MSQLSRLSDMRARDIRRRVEVIQKKLSDLQELDIPCAFCYSSVRNTGSLFTLGDRRITDVMERHKNEILRNLIETKAPESGSERSQEIHLILPPLPGPLSQLGRSTLQSLIVGILKDLGIRWSDPKPQWWPVDVPFFSPRSIPDTFKGNWTEALRRVVESVYSFFSYDVATYIAGNLEIEEGGQEEESEQDTVRKMEDDGGEGGAEQSKVVKEEVGERENEQEDEDDNEETDDAMSGLEYDTSTEEDAFEDSKSPERPVNSTSHTPVPDLEKSERLDQRHPGSSPGTNHRVHSSSSSGSNNKPVNSPSHPSNDSSGAHSGCSANSTNKTISSFTVENILMGNTSRSNSTSSGSPTSASHLANNTFLAFPPTTQAMSGLGSGVSHGSSSTPASPASANWTSHPPVKYTKFTMMSPSSMRIGGDKRRKGERDKTVTTTTTATSDGNHHKLQAPPIPEEVAHQASRCKEEPKSPAPHSGSVHLSTAAPSSHLTYHHSVIQSAVPSSSAVASLSRQNSSQSVSGAAVASPRLIPVSPNPFSRVQTQSPHHPQQQHYVVFFPPNVALMTAPTGELQVIGQNSPQLYIQGAALHQANGNHVHKKTSSPHLSSSSPSPPPNPNSSSSILSSSNNLRLFRTSSNPSFTSTNKLSEPSHFLSRTTTSTSVEKSQATMMHKLGSKSLVAAGGEKGEGGGRGMPKQKKLRFHMTTVVRKERRRSSSVSLTAPPPTLCNRPPQPDTRQGPHAGNAAQIESKNNNRVERTSSATTSSTKKGAEVSNHTNAESSLHNSDSTSSTEEAASRPPHSDSQTDISSTNAQNSPKQKDPTKFENHLSLPLSQSSSASSIESFTGHLPSEQITSNSRGRGRGRGRRSRGYTRRKRELTFHLYEDPYRAKRSRQQN</sequence>
<organism evidence="3 4">
    <name type="scientific">Geodia barretti</name>
    <name type="common">Barrett's horny sponge</name>
    <dbReference type="NCBI Taxonomy" id="519541"/>
    <lineage>
        <taxon>Eukaryota</taxon>
        <taxon>Metazoa</taxon>
        <taxon>Porifera</taxon>
        <taxon>Demospongiae</taxon>
        <taxon>Heteroscleromorpha</taxon>
        <taxon>Tetractinellida</taxon>
        <taxon>Astrophorina</taxon>
        <taxon>Geodiidae</taxon>
        <taxon>Geodia</taxon>
    </lineage>
</organism>
<feature type="region of interest" description="Disordered" evidence="1">
    <location>
        <begin position="518"/>
        <end position="547"/>
    </location>
</feature>
<feature type="region of interest" description="Disordered" evidence="1">
    <location>
        <begin position="414"/>
        <end position="482"/>
    </location>
</feature>
<feature type="compositionally biased region" description="Basic and acidic residues" evidence="1">
    <location>
        <begin position="420"/>
        <end position="432"/>
    </location>
</feature>
<accession>A0AA35XBE9</accession>
<feature type="compositionally biased region" description="Basic and acidic residues" evidence="1">
    <location>
        <begin position="876"/>
        <end position="887"/>
    </location>
</feature>
<evidence type="ECO:0000259" key="2">
    <source>
        <dbReference type="Pfam" id="PF10491"/>
    </source>
</evidence>
<dbReference type="AlphaFoldDB" id="A0AA35XBE9"/>
<protein>
    <recommendedName>
        <fullName evidence="2">Nuclear respiratory factor 1 NLS/DNA-binding dimerisation domain-containing protein</fullName>
    </recommendedName>
</protein>
<dbReference type="Proteomes" id="UP001174909">
    <property type="component" value="Unassembled WGS sequence"/>
</dbReference>
<evidence type="ECO:0000313" key="4">
    <source>
        <dbReference type="Proteomes" id="UP001174909"/>
    </source>
</evidence>
<proteinExistence type="predicted"/>
<feature type="compositionally biased region" description="Polar residues" evidence="1">
    <location>
        <begin position="309"/>
        <end position="335"/>
    </location>
</feature>
<feature type="compositionally biased region" description="Low complexity" evidence="1">
    <location>
        <begin position="381"/>
        <end position="396"/>
    </location>
</feature>
<feature type="domain" description="Nuclear respiratory factor 1 NLS/DNA-binding dimerisation" evidence="2">
    <location>
        <begin position="38"/>
        <end position="165"/>
    </location>
</feature>
<evidence type="ECO:0000313" key="3">
    <source>
        <dbReference type="EMBL" id="CAI8045265.1"/>
    </source>
</evidence>
<feature type="compositionally biased region" description="Low complexity" evidence="1">
    <location>
        <begin position="827"/>
        <end position="842"/>
    </location>
</feature>
<comment type="caution">
    <text evidence="3">The sequence shown here is derived from an EMBL/GenBank/DDBJ whole genome shotgun (WGS) entry which is preliminary data.</text>
</comment>
<evidence type="ECO:0000256" key="1">
    <source>
        <dbReference type="SAM" id="MobiDB-lite"/>
    </source>
</evidence>
<feature type="compositionally biased region" description="Low complexity" evidence="1">
    <location>
        <begin position="293"/>
        <end position="308"/>
    </location>
</feature>
<feature type="region of interest" description="Disordered" evidence="1">
    <location>
        <begin position="376"/>
        <end position="400"/>
    </location>
</feature>
<dbReference type="Pfam" id="PF10491">
    <property type="entry name" value="Nrf1_DNA-bind"/>
    <property type="match status" value="1"/>
</dbReference>
<feature type="compositionally biased region" description="Basic and acidic residues" evidence="1">
    <location>
        <begin position="269"/>
        <end position="280"/>
    </location>
</feature>
<feature type="compositionally biased region" description="Acidic residues" evidence="1">
    <location>
        <begin position="220"/>
        <end position="233"/>
    </location>
</feature>
<feature type="compositionally biased region" description="Low complexity" evidence="1">
    <location>
        <begin position="616"/>
        <end position="628"/>
    </location>
</feature>
<feature type="compositionally biased region" description="Acidic residues" evidence="1">
    <location>
        <begin position="180"/>
        <end position="190"/>
    </location>
</feature>
<feature type="region of interest" description="Disordered" evidence="1">
    <location>
        <begin position="591"/>
        <end position="895"/>
    </location>
</feature>
<feature type="compositionally biased region" description="Pro residues" evidence="1">
    <location>
        <begin position="720"/>
        <end position="732"/>
    </location>
</feature>
<reference evidence="3" key="1">
    <citation type="submission" date="2023-03" db="EMBL/GenBank/DDBJ databases">
        <authorList>
            <person name="Steffen K."/>
            <person name="Cardenas P."/>
        </authorList>
    </citation>
    <scope>NUCLEOTIDE SEQUENCE</scope>
</reference>
<feature type="compositionally biased region" description="Basic residues" evidence="1">
    <location>
        <begin position="858"/>
        <end position="875"/>
    </location>
</feature>
<feature type="compositionally biased region" description="Basic and acidic residues" evidence="1">
    <location>
        <begin position="209"/>
        <end position="219"/>
    </location>
</feature>
<feature type="compositionally biased region" description="Basic and acidic residues" evidence="1">
    <location>
        <begin position="816"/>
        <end position="825"/>
    </location>
</feature>
<feature type="compositionally biased region" description="Low complexity" evidence="1">
    <location>
        <begin position="343"/>
        <end position="358"/>
    </location>
</feature>
<gene>
    <name evidence="3" type="ORF">GBAR_LOCUS25053</name>
</gene>
<dbReference type="InterPro" id="IPR019525">
    <property type="entry name" value="Nrf1_NLS/DNA-bd_dimer"/>
</dbReference>
<feature type="compositionally biased region" description="Polar residues" evidence="1">
    <location>
        <begin position="800"/>
        <end position="815"/>
    </location>
</feature>
<feature type="region of interest" description="Disordered" evidence="1">
    <location>
        <begin position="180"/>
        <end position="361"/>
    </location>
</feature>